<feature type="transmembrane region" description="Helical" evidence="14">
    <location>
        <begin position="631"/>
        <end position="655"/>
    </location>
</feature>
<gene>
    <name evidence="16" type="ORF">CTheo_2881</name>
</gene>
<evidence type="ECO:0000256" key="11">
    <source>
        <dbReference type="ARBA" id="ARBA00023136"/>
    </source>
</evidence>
<reference evidence="16 17" key="1">
    <citation type="journal article" date="2019" name="Fungal Biol. Biotechnol.">
        <title>Draft genome sequence of fastidious pathogen Ceratobasidium theobromae, which causes vascular-streak dieback in Theobroma cacao.</title>
        <authorList>
            <person name="Ali S.S."/>
            <person name="Asman A."/>
            <person name="Shao J."/>
            <person name="Firmansyah A.P."/>
            <person name="Susilo A.W."/>
            <person name="Rosmana A."/>
            <person name="McMahon P."/>
            <person name="Junaid M."/>
            <person name="Guest D."/>
            <person name="Kheng T.Y."/>
            <person name="Meinhardt L.W."/>
            <person name="Bailey B.A."/>
        </authorList>
    </citation>
    <scope>NUCLEOTIDE SEQUENCE [LARGE SCALE GENOMIC DNA]</scope>
    <source>
        <strain evidence="16 17">CT2</strain>
    </source>
</reference>
<feature type="transmembrane region" description="Helical" evidence="14">
    <location>
        <begin position="363"/>
        <end position="389"/>
    </location>
</feature>
<evidence type="ECO:0000256" key="1">
    <source>
        <dbReference type="ARBA" id="ARBA00004240"/>
    </source>
</evidence>
<evidence type="ECO:0000259" key="15">
    <source>
        <dbReference type="PROSITE" id="PS50156"/>
    </source>
</evidence>
<evidence type="ECO:0000256" key="3">
    <source>
        <dbReference type="ARBA" id="ARBA00007410"/>
    </source>
</evidence>
<dbReference type="GO" id="GO:0000139">
    <property type="term" value="C:Golgi membrane"/>
    <property type="evidence" value="ECO:0007669"/>
    <property type="project" value="UniProtKB-SubCell"/>
</dbReference>
<feature type="region of interest" description="Disordered" evidence="13">
    <location>
        <begin position="676"/>
        <end position="696"/>
    </location>
</feature>
<dbReference type="GO" id="GO:0008202">
    <property type="term" value="P:steroid metabolic process"/>
    <property type="evidence" value="ECO:0007669"/>
    <property type="project" value="UniProtKB-KW"/>
</dbReference>
<dbReference type="GO" id="GO:0032936">
    <property type="term" value="C:SREBP-SCAP complex"/>
    <property type="evidence" value="ECO:0007669"/>
    <property type="project" value="TreeGrafter"/>
</dbReference>
<evidence type="ECO:0000256" key="5">
    <source>
        <dbReference type="ARBA" id="ARBA00022574"/>
    </source>
</evidence>
<keyword evidence="5" id="KW-0853">WD repeat</keyword>
<comment type="caution">
    <text evidence="16">The sequence shown here is derived from an EMBL/GenBank/DDBJ whole genome shotgun (WGS) entry which is preliminary data.</text>
</comment>
<protein>
    <recommendedName>
        <fullName evidence="4">Sterol regulatory element-binding protein cleavage-activating protein</fullName>
    </recommendedName>
</protein>
<feature type="compositionally biased region" description="Low complexity" evidence="13">
    <location>
        <begin position="1130"/>
        <end position="1144"/>
    </location>
</feature>
<comment type="subcellular location">
    <subcellularLocation>
        <location evidence="1">Endoplasmic reticulum</location>
    </subcellularLocation>
    <subcellularLocation>
        <location evidence="2">Golgi apparatus membrane</location>
    </subcellularLocation>
</comment>
<keyword evidence="14" id="KW-0812">Transmembrane</keyword>
<feature type="region of interest" description="Disordered" evidence="13">
    <location>
        <begin position="1243"/>
        <end position="1280"/>
    </location>
</feature>
<dbReference type="InterPro" id="IPR053958">
    <property type="entry name" value="HMGCR/SNAP/NPC1-like_SSD"/>
</dbReference>
<dbReference type="GO" id="GO:0005789">
    <property type="term" value="C:endoplasmic reticulum membrane"/>
    <property type="evidence" value="ECO:0007669"/>
    <property type="project" value="InterPro"/>
</dbReference>
<feature type="transmembrane region" description="Helical" evidence="14">
    <location>
        <begin position="292"/>
        <end position="313"/>
    </location>
</feature>
<dbReference type="PROSITE" id="PS50156">
    <property type="entry name" value="SSD"/>
    <property type="match status" value="1"/>
</dbReference>
<dbReference type="Proteomes" id="UP000383932">
    <property type="component" value="Unassembled WGS sequence"/>
</dbReference>
<keyword evidence="7" id="KW-0256">Endoplasmic reticulum</keyword>
<feature type="compositionally biased region" description="Low complexity" evidence="13">
    <location>
        <begin position="759"/>
        <end position="771"/>
    </location>
</feature>
<feature type="transmembrane region" description="Helical" evidence="14">
    <location>
        <begin position="401"/>
        <end position="420"/>
    </location>
</feature>
<feature type="transmembrane region" description="Helical" evidence="14">
    <location>
        <begin position="325"/>
        <end position="351"/>
    </location>
</feature>
<dbReference type="InterPro" id="IPR015943">
    <property type="entry name" value="WD40/YVTN_repeat-like_dom_sf"/>
</dbReference>
<sequence length="1359" mass="147509">MGIGTKWPLRRRPVSQLFYDFGIHCATHQIRVILICGFVITSLFYPALAIYFSHQPLSHFSTRILDSLFLPSANDAFHHSDLHDFWQGYDALRLRTDAAARARCGTEHTVRVERLFIPSTIPDPFGALNSHTLLPTLDLQAKIESHLTPELPCVRLLDNTTPAIPPSHRCLIVSPTAHWDDNADMIATEPYLYTSLNKDHRNVTRGGIPLTAEMALAGRLTTDHAGYGSIIESSKFLSVSFFFREDDCHANAGHDAWVRLVKGLVSPETEVVVSGDQPKLMALEFAVQSSSYSPWISVGLYVVYIIIFVQLSGSMRRMDSVHSRFGLTFTGIIEILASTITSVSICAISGFRVTMVPWSILPIVIVIVGAENMFVLMEAVLATSISLPIRRRIAEGLQKAGVSITIKLIMYNAVLGTIAYFSSGAIYQFCVFVIVVLVAHWFLIHTFFLAVLSIDLQRLELSDVLRQGTSSPRSNPNIPDQRRSRTRFGIRNVFKTKAARNVSLMLVLAITGGLYCYSGPFASSRTFGSAIHTFEGQEHTTHHLTPTQSVSTPYTAPSHPNPQGTQVPTPAPPSTSVIIWRTLNPPNDPLVHLRVEPPILVLFPQPTNSHTNKESPVGWSYRVRRLRPVLWTLKVLVLPIAATLAALYGLLLHLLRNAELRAAQRDRIDSLIEGDAEEHKRSKEKEREKEEEGKKIGATFAALPRASKSDLGMVRCSRDGRVVAAVSAEGVVLVWPDAAYEPSGSISPGRRSSDGGSGCEASNSNSNGNGSPRAAPMIIPVPVAGVQVSCLCIDAKGKKIAVAGGEVVQVWDVSHGCPIPGRRLLNTPSISTTELGSAVRDVKFLEGKRKETSTYLTSKSRPPTRSPPKPVLLVAYDNGSVLEWDSDTGDLLAQIVPRYPGSQATLSVRETVVSVAFCHPDGHIDVYHRLLDKDNVASYSPTMSLRVLGVIALDIHEWSLGPLLATLTADGHVAVWGTGGKPIVEMDLGLPPLDDSESFTAPTIHGRIALLPTPSTPLPCRQCGLPPPCSFTIAFSSPSPSCVSSNHTPTVYIRRASVLYQPGRCSCQPISIASTLAGPRVISFGFPSGVRVVSGLGIGGVNGGTMANEFPVPIHSLRRASSSYGRHSFESSSSASAEDSSVDSPPRDYSTFLAPPTHDGNGLNSNENGQKHVGSDVRWEQHTIEESCERGQWETVGTRVMGIRRKSRVKSSNEHSSAPAAASSDQLPSAVLERWEVWQVDTTSADMPRGASTLSRLSEGSESHPVASQSEAAAESQRSPHISRILRLGRAANMQSLAPSPSPSGGRKQINSHEISFPRLPFTRVSSASGSHDKFFASLGNTIGVLRLDLPGPSSRQRP</sequence>
<feature type="transmembrane region" description="Helical" evidence="14">
    <location>
        <begin position="426"/>
        <end position="452"/>
    </location>
</feature>
<dbReference type="PANTHER" id="PTHR46378">
    <property type="entry name" value="STEROL REGULATORY ELEMENT-BINDING PROTEIN CLEAVAGE-ACTIVATING PROTEIN"/>
    <property type="match status" value="1"/>
</dbReference>
<keyword evidence="14" id="KW-1133">Transmembrane helix</keyword>
<dbReference type="EMBL" id="SSOP01000032">
    <property type="protein sequence ID" value="KAB5593698.1"/>
    <property type="molecule type" value="Genomic_DNA"/>
</dbReference>
<evidence type="ECO:0000256" key="12">
    <source>
        <dbReference type="ARBA" id="ARBA00023221"/>
    </source>
</evidence>
<feature type="domain" description="SSD" evidence="15">
    <location>
        <begin position="296"/>
        <end position="454"/>
    </location>
</feature>
<feature type="region of interest" description="Disordered" evidence="13">
    <location>
        <begin position="538"/>
        <end position="571"/>
    </location>
</feature>
<dbReference type="SUPFAM" id="SSF50998">
    <property type="entry name" value="Quinoprotein alcohol dehydrogenase-like"/>
    <property type="match status" value="1"/>
</dbReference>
<organism evidence="16 17">
    <name type="scientific">Ceratobasidium theobromae</name>
    <dbReference type="NCBI Taxonomy" id="1582974"/>
    <lineage>
        <taxon>Eukaryota</taxon>
        <taxon>Fungi</taxon>
        <taxon>Dikarya</taxon>
        <taxon>Basidiomycota</taxon>
        <taxon>Agaricomycotina</taxon>
        <taxon>Agaricomycetes</taxon>
        <taxon>Cantharellales</taxon>
        <taxon>Ceratobasidiaceae</taxon>
        <taxon>Ceratobasidium</taxon>
    </lineage>
</organism>
<dbReference type="Pfam" id="PF12349">
    <property type="entry name" value="Sterol-sensing"/>
    <property type="match status" value="1"/>
</dbReference>
<name>A0A5N5QQ09_9AGAM</name>
<evidence type="ECO:0000256" key="7">
    <source>
        <dbReference type="ARBA" id="ARBA00022824"/>
    </source>
</evidence>
<dbReference type="InterPro" id="IPR000731">
    <property type="entry name" value="SSD"/>
</dbReference>
<dbReference type="Gene3D" id="2.130.10.10">
    <property type="entry name" value="YVTN repeat-like/Quinoprotein amine dehydrogenase"/>
    <property type="match status" value="1"/>
</dbReference>
<evidence type="ECO:0000256" key="4">
    <source>
        <dbReference type="ARBA" id="ARBA00019541"/>
    </source>
</evidence>
<keyword evidence="9" id="KW-0443">Lipid metabolism</keyword>
<evidence type="ECO:0000256" key="2">
    <source>
        <dbReference type="ARBA" id="ARBA00004394"/>
    </source>
</evidence>
<feature type="compositionally biased region" description="Basic and acidic residues" evidence="13">
    <location>
        <begin position="677"/>
        <end position="695"/>
    </location>
</feature>
<evidence type="ECO:0000256" key="8">
    <source>
        <dbReference type="ARBA" id="ARBA00023034"/>
    </source>
</evidence>
<keyword evidence="11 14" id="KW-0472">Membrane</keyword>
<feature type="compositionally biased region" description="Low complexity" evidence="13">
    <location>
        <begin position="1267"/>
        <end position="1279"/>
    </location>
</feature>
<evidence type="ECO:0000256" key="10">
    <source>
        <dbReference type="ARBA" id="ARBA00023121"/>
    </source>
</evidence>
<feature type="region of interest" description="Disordered" evidence="13">
    <location>
        <begin position="1204"/>
        <end position="1227"/>
    </location>
</feature>
<keyword evidence="8" id="KW-0333">Golgi apparatus</keyword>
<keyword evidence="6" id="KW-0677">Repeat</keyword>
<evidence type="ECO:0000256" key="13">
    <source>
        <dbReference type="SAM" id="MobiDB-lite"/>
    </source>
</evidence>
<keyword evidence="12" id="KW-0753">Steroid metabolism</keyword>
<evidence type="ECO:0000256" key="14">
    <source>
        <dbReference type="SAM" id="Phobius"/>
    </source>
</evidence>
<feature type="compositionally biased region" description="Polar residues" evidence="13">
    <location>
        <begin position="543"/>
        <end position="555"/>
    </location>
</feature>
<evidence type="ECO:0000313" key="16">
    <source>
        <dbReference type="EMBL" id="KAB5593698.1"/>
    </source>
</evidence>
<dbReference type="GO" id="GO:0045540">
    <property type="term" value="P:regulation of cholesterol biosynthetic process"/>
    <property type="evidence" value="ECO:0007669"/>
    <property type="project" value="TreeGrafter"/>
</dbReference>
<dbReference type="InterPro" id="IPR011047">
    <property type="entry name" value="Quinoprotein_ADH-like_sf"/>
</dbReference>
<feature type="region of interest" description="Disordered" evidence="13">
    <location>
        <begin position="743"/>
        <end position="773"/>
    </location>
</feature>
<evidence type="ECO:0000313" key="17">
    <source>
        <dbReference type="Proteomes" id="UP000383932"/>
    </source>
</evidence>
<dbReference type="OrthoDB" id="6510177at2759"/>
<dbReference type="GO" id="GO:0032934">
    <property type="term" value="F:sterol binding"/>
    <property type="evidence" value="ECO:0007669"/>
    <property type="project" value="InterPro"/>
</dbReference>
<feature type="region of interest" description="Disordered" evidence="13">
    <location>
        <begin position="1126"/>
        <end position="1171"/>
    </location>
</feature>
<comment type="similarity">
    <text evidence="3">Belongs to the WD repeat SCAP family.</text>
</comment>
<proteinExistence type="inferred from homology"/>
<feature type="transmembrane region" description="Helical" evidence="14">
    <location>
        <begin position="32"/>
        <end position="52"/>
    </location>
</feature>
<dbReference type="PANTHER" id="PTHR46378:SF1">
    <property type="entry name" value="STEROL REGULATORY ELEMENT-BINDING PROTEIN CLEAVAGE-ACTIVATING PROTEIN"/>
    <property type="match status" value="1"/>
</dbReference>
<evidence type="ECO:0000256" key="6">
    <source>
        <dbReference type="ARBA" id="ARBA00022737"/>
    </source>
</evidence>
<keyword evidence="17" id="KW-1185">Reference proteome</keyword>
<accession>A0A5N5QQ09</accession>
<dbReference type="SUPFAM" id="SSF82866">
    <property type="entry name" value="Multidrug efflux transporter AcrB transmembrane domain"/>
    <property type="match status" value="1"/>
</dbReference>
<evidence type="ECO:0000256" key="9">
    <source>
        <dbReference type="ARBA" id="ARBA00023098"/>
    </source>
</evidence>
<dbReference type="InterPro" id="IPR030225">
    <property type="entry name" value="SCAP"/>
</dbReference>
<keyword evidence="10" id="KW-0446">Lipid-binding</keyword>
<dbReference type="GO" id="GO:0032933">
    <property type="term" value="P:SREBP signaling pathway"/>
    <property type="evidence" value="ECO:0007669"/>
    <property type="project" value="InterPro"/>
</dbReference>